<comment type="caution">
    <text evidence="2">The sequence shown here is derived from an EMBL/GenBank/DDBJ whole genome shotgun (WGS) entry which is preliminary data.</text>
</comment>
<reference evidence="2" key="1">
    <citation type="journal article" date="2022" name="Plant J.">
        <title>Strategies of tolerance reflected in two North American maple genomes.</title>
        <authorList>
            <person name="McEvoy S.L."/>
            <person name="Sezen U.U."/>
            <person name="Trouern-Trend A."/>
            <person name="McMahon S.M."/>
            <person name="Schaberg P.G."/>
            <person name="Yang J."/>
            <person name="Wegrzyn J.L."/>
            <person name="Swenson N.G."/>
        </authorList>
    </citation>
    <scope>NUCLEOTIDE SEQUENCE</scope>
    <source>
        <strain evidence="2">NS2018</strain>
    </source>
</reference>
<organism evidence="2 3">
    <name type="scientific">Acer saccharum</name>
    <name type="common">Sugar maple</name>
    <dbReference type="NCBI Taxonomy" id="4024"/>
    <lineage>
        <taxon>Eukaryota</taxon>
        <taxon>Viridiplantae</taxon>
        <taxon>Streptophyta</taxon>
        <taxon>Embryophyta</taxon>
        <taxon>Tracheophyta</taxon>
        <taxon>Spermatophyta</taxon>
        <taxon>Magnoliopsida</taxon>
        <taxon>eudicotyledons</taxon>
        <taxon>Gunneridae</taxon>
        <taxon>Pentapetalae</taxon>
        <taxon>rosids</taxon>
        <taxon>malvids</taxon>
        <taxon>Sapindales</taxon>
        <taxon>Sapindaceae</taxon>
        <taxon>Hippocastanoideae</taxon>
        <taxon>Acereae</taxon>
        <taxon>Acer</taxon>
    </lineage>
</organism>
<feature type="compositionally biased region" description="Basic and acidic residues" evidence="1">
    <location>
        <begin position="23"/>
        <end position="37"/>
    </location>
</feature>
<protein>
    <submittedName>
        <fullName evidence="2">Uncharacterized protein</fullName>
    </submittedName>
</protein>
<accession>A0AA39RJT5</accession>
<keyword evidence="3" id="KW-1185">Reference proteome</keyword>
<evidence type="ECO:0000256" key="1">
    <source>
        <dbReference type="SAM" id="MobiDB-lite"/>
    </source>
</evidence>
<reference evidence="2" key="2">
    <citation type="submission" date="2023-06" db="EMBL/GenBank/DDBJ databases">
        <authorList>
            <person name="Swenson N.G."/>
            <person name="Wegrzyn J.L."/>
            <person name="Mcevoy S.L."/>
        </authorList>
    </citation>
    <scope>NUCLEOTIDE SEQUENCE</scope>
    <source>
        <strain evidence="2">NS2018</strain>
        <tissue evidence="2">Leaf</tissue>
    </source>
</reference>
<dbReference type="Proteomes" id="UP001168877">
    <property type="component" value="Unassembled WGS sequence"/>
</dbReference>
<feature type="region of interest" description="Disordered" evidence="1">
    <location>
        <begin position="17"/>
        <end position="48"/>
    </location>
</feature>
<dbReference type="AlphaFoldDB" id="A0AA39RJT5"/>
<name>A0AA39RJT5_ACESA</name>
<gene>
    <name evidence="2" type="ORF">LWI29_012759</name>
</gene>
<dbReference type="EMBL" id="JAUESC010000387">
    <property type="protein sequence ID" value="KAK0573737.1"/>
    <property type="molecule type" value="Genomic_DNA"/>
</dbReference>
<sequence length="71" mass="8502">MFCRNIRLRREELGKAKNGCSMRRSEKSKKPCKRENRFPPNSGTRRQRFTKKSILKTKTLLILKTRRSVFC</sequence>
<evidence type="ECO:0000313" key="3">
    <source>
        <dbReference type="Proteomes" id="UP001168877"/>
    </source>
</evidence>
<proteinExistence type="predicted"/>
<evidence type="ECO:0000313" key="2">
    <source>
        <dbReference type="EMBL" id="KAK0573737.1"/>
    </source>
</evidence>